<keyword evidence="1" id="KW-0732">Signal</keyword>
<feature type="domain" description="Thiol:disulfide interchange protein DsbD N-terminal" evidence="2">
    <location>
        <begin position="43"/>
        <end position="146"/>
    </location>
</feature>
<dbReference type="InterPro" id="IPR028250">
    <property type="entry name" value="DsbDN"/>
</dbReference>
<feature type="signal peptide" evidence="1">
    <location>
        <begin position="1"/>
        <end position="20"/>
    </location>
</feature>
<dbReference type="Pfam" id="PF11412">
    <property type="entry name" value="DsbD_N"/>
    <property type="match status" value="1"/>
</dbReference>
<proteinExistence type="predicted"/>
<evidence type="ECO:0000256" key="1">
    <source>
        <dbReference type="SAM" id="SignalP"/>
    </source>
</evidence>
<dbReference type="AlphaFoldDB" id="A0A178HNB5"/>
<name>A0A178HNB5_9HYPH</name>
<dbReference type="STRING" id="1770058.A3840_16870"/>
<dbReference type="OrthoDB" id="9811036at2"/>
<evidence type="ECO:0000313" key="3">
    <source>
        <dbReference type="EMBL" id="OAM73930.1"/>
    </source>
</evidence>
<evidence type="ECO:0000313" key="4">
    <source>
        <dbReference type="Proteomes" id="UP000078389"/>
    </source>
</evidence>
<dbReference type="Proteomes" id="UP000078389">
    <property type="component" value="Unassembled WGS sequence"/>
</dbReference>
<sequence>MHLMSALCLAIPGLCLPVLAGETPWQNVAPDVSIRLISAGPVTDGKALVALEIDMPESTKTYWRVPGETGLPLDLDFSASTGIAHYTPLWPYPLREEKGGLTDYVYYGHTVLPIELTMSGPQGVVDLTATLGICSEICVPAQLQLSLPLADAEPDAANGLRIRQALAEVPIAWTDKAAPVGGVEMLPEGPAIAIRLENDGIDPQSLIAATATGEPLFGAPQKSPHGDLVVLPILGKSDNIALDGVDVDVTFMTDMGAYVVSRTIGAGDDADEPGPEE</sequence>
<protein>
    <recommendedName>
        <fullName evidence="2">Thiol:disulfide interchange protein DsbD N-terminal domain-containing protein</fullName>
    </recommendedName>
</protein>
<accession>A0A178HNB5</accession>
<gene>
    <name evidence="3" type="ORF">A3840_16870</name>
</gene>
<reference evidence="3 4" key="1">
    <citation type="submission" date="2016-03" db="EMBL/GenBank/DDBJ databases">
        <title>Genome sequencing of Devosia sp. S37.</title>
        <authorList>
            <person name="Mohd Nor M."/>
        </authorList>
    </citation>
    <scope>NUCLEOTIDE SEQUENCE [LARGE SCALE GENOMIC DNA]</scope>
    <source>
        <strain evidence="3 4">S37</strain>
    </source>
</reference>
<evidence type="ECO:0000259" key="2">
    <source>
        <dbReference type="Pfam" id="PF11412"/>
    </source>
</evidence>
<keyword evidence="4" id="KW-1185">Reference proteome</keyword>
<comment type="caution">
    <text evidence="3">The sequence shown here is derived from an EMBL/GenBank/DDBJ whole genome shotgun (WGS) entry which is preliminary data.</text>
</comment>
<feature type="chain" id="PRO_5008088127" description="Thiol:disulfide interchange protein DsbD N-terminal domain-containing protein" evidence="1">
    <location>
        <begin position="21"/>
        <end position="277"/>
    </location>
</feature>
<dbReference type="EMBL" id="LVVY01000128">
    <property type="protein sequence ID" value="OAM73930.1"/>
    <property type="molecule type" value="Genomic_DNA"/>
</dbReference>
<organism evidence="3 4">
    <name type="scientific">Devosia elaeis</name>
    <dbReference type="NCBI Taxonomy" id="1770058"/>
    <lineage>
        <taxon>Bacteria</taxon>
        <taxon>Pseudomonadati</taxon>
        <taxon>Pseudomonadota</taxon>
        <taxon>Alphaproteobacteria</taxon>
        <taxon>Hyphomicrobiales</taxon>
        <taxon>Devosiaceae</taxon>
        <taxon>Devosia</taxon>
    </lineage>
</organism>